<sequence>MEPVSLAVSVAGLAALYTTTLDLCNRIKSYARYDTERSSLLAQINSSTVLLRGWALGVGISGSKLLRGHHPSLQREDVRNAVGQILHALDATLRKFSDADDLPFSLESKLSLVEDPHGPNSEQRLLPQTKKRHRMKWAFTGEKTEWEDYCRRSTDLVDRLFALIPIDLNARREALRDWLDVKSSENIFAKRLSEQHEGTCKWLRQTPTFHNWESFSNDGAGAKMLWVHGPAGFGKSVHCASLVQAFREAKENVLYFFCSADVEDQRDPMAIARAWVWQLASNDNDILQSLLERNELFESGEAESVKVWDLLQYAASQTNRPIFVIDGFDECRRTSLDWRDGSLSIRTSFLETLLQTLVDIDSRVLVFSRDEADIRAGIFSDAGLPWAVLSHDVQQLDVEPDLKEYSTSVIQHQLKNRDDSVKRDIAQKLSQKADGMFLWIRLQQGSLRQSKTVKQLRDIIDDMPQGLEHVFERDWQYIKRLPHYDKIRAVKLLKWVTFAVRPLTALELSEVLGIDESSSSFDLDLENLPDCLDEEYLREEFIGICGSLLSFQVTSEGSYGTALIKLSHFSVRTFLLSKFDSQLDESASIIKEADLLGRTCVRYLCLDSVWNTASQQPAPFDLHPFMAYAVNSWPEQINASNLESLKYVMFFFSLENRFWSQWRDRFEQIEPPESKAEIDKSDRIPGERGYYAALFGFLEVLEQFQEGSETEFKRQSGPLGSPLHAACFSGHVAVVKFLLDEGVSVDESGGRFGCALNAAARRGHESIVTELLARKANVNLTDDGGHGAVYFATLSESSPILRQMLEAGGNPGRITLEGVTALHIATASGFTDGVKLLIESGTSLDVEDGNGKSAISNAARGGHLEIVKLLQQNGAKCNALSDESSTPLISAACVGHVAVMEFLLDSGIDPHQVTFRYGTALTQAAIGGHLHAVTLLIERGADVNPVSRYDGSPLRHSCFYGYLAIIKALLHHGADINSTDSHGSTPLIAAVSRGHSEVTTLLLQNGANYDLADNDGYTAAHMAIQSRNFHILEILLDSGASIELQANSGHSLLHVGACLSELDGVKILLARDANVHVQDNHGWTPLMGAVYEGRLEMTRLLLDQGSSFSILFEDGLSPLSLACFLGHLEIVEFLHQRGAKIEEVAGGLGSPLINAASEGHYTTAEYLLMHGFDVNGSKEPSDSIIHSAVASGMPEMVKLFLSYGAHETKVLRSQERPLRAAICNENKEIFILLLEAGADTSTDDCGRSFLHAPLHWPTFSAIKHRLPNEALQYRLATDRLGRSVLHHAAIGTSVEYVTWALEQGLDINAPDNQSWTPLHWAVYCGRTELVQHLIAAGADVRTQDWQGWQPYHLAKFMGHFDISERLKPKNGQSENESPISNIEQAGHPEPQKVRSGPRGGVSKKKKESVWWGRDLLENTKILRIACVALSHASLKIQTDWGGQGWMREWISFRG</sequence>
<feature type="repeat" description="ANK" evidence="3">
    <location>
        <begin position="1280"/>
        <end position="1312"/>
    </location>
</feature>
<dbReference type="PANTHER" id="PTHR24123">
    <property type="entry name" value="ANKYRIN REPEAT-CONTAINING"/>
    <property type="match status" value="1"/>
</dbReference>
<dbReference type="Gene3D" id="1.20.120.1020">
    <property type="entry name" value="Prion-inhibition and propagation, HeLo domain"/>
    <property type="match status" value="1"/>
</dbReference>
<feature type="repeat" description="ANK" evidence="3">
    <location>
        <begin position="916"/>
        <end position="948"/>
    </location>
</feature>
<gene>
    <name evidence="7" type="ORF">FH972_025879</name>
</gene>
<feature type="domain" description="Nephrocystin 3-like N-terminal" evidence="6">
    <location>
        <begin position="198"/>
        <end position="369"/>
    </location>
</feature>
<evidence type="ECO:0000259" key="6">
    <source>
        <dbReference type="Pfam" id="PF24883"/>
    </source>
</evidence>
<feature type="repeat" description="ANK" evidence="3">
    <location>
        <begin position="721"/>
        <end position="750"/>
    </location>
</feature>
<dbReference type="InterPro" id="IPR027417">
    <property type="entry name" value="P-loop_NTPase"/>
</dbReference>
<dbReference type="InterPro" id="IPR056884">
    <property type="entry name" value="NPHP3-like_N"/>
</dbReference>
<keyword evidence="8" id="KW-1185">Reference proteome</keyword>
<feature type="repeat" description="ANK" evidence="3">
    <location>
        <begin position="1048"/>
        <end position="1080"/>
    </location>
</feature>
<feature type="repeat" description="ANK" evidence="3">
    <location>
        <begin position="1081"/>
        <end position="1113"/>
    </location>
</feature>
<dbReference type="Pfam" id="PF14479">
    <property type="entry name" value="HeLo"/>
    <property type="match status" value="1"/>
</dbReference>
<protein>
    <submittedName>
        <fullName evidence="7">Uncharacterized protein</fullName>
    </submittedName>
</protein>
<evidence type="ECO:0000259" key="5">
    <source>
        <dbReference type="Pfam" id="PF14479"/>
    </source>
</evidence>
<feature type="repeat" description="ANK" evidence="3">
    <location>
        <begin position="883"/>
        <end position="915"/>
    </location>
</feature>
<evidence type="ECO:0000256" key="1">
    <source>
        <dbReference type="ARBA" id="ARBA00022737"/>
    </source>
</evidence>
<dbReference type="InterPro" id="IPR036770">
    <property type="entry name" value="Ankyrin_rpt-contain_sf"/>
</dbReference>
<evidence type="ECO:0000313" key="8">
    <source>
        <dbReference type="Proteomes" id="UP000327013"/>
    </source>
</evidence>
<dbReference type="SUPFAM" id="SSF52540">
    <property type="entry name" value="P-loop containing nucleoside triphosphate hydrolases"/>
    <property type="match status" value="1"/>
</dbReference>
<dbReference type="Gene3D" id="3.40.50.300">
    <property type="entry name" value="P-loop containing nucleotide triphosphate hydrolases"/>
    <property type="match status" value="1"/>
</dbReference>
<evidence type="ECO:0000256" key="2">
    <source>
        <dbReference type="ARBA" id="ARBA00023043"/>
    </source>
</evidence>
<feature type="repeat" description="ANK" evidence="3">
    <location>
        <begin position="850"/>
        <end position="882"/>
    </location>
</feature>
<reference evidence="7 8" key="1">
    <citation type="submission" date="2019-06" db="EMBL/GenBank/DDBJ databases">
        <title>A chromosomal-level reference genome of Carpinus fangiana (Coryloideae, Betulaceae).</title>
        <authorList>
            <person name="Yang X."/>
            <person name="Wang Z."/>
            <person name="Zhang L."/>
            <person name="Hao G."/>
            <person name="Liu J."/>
            <person name="Yang Y."/>
        </authorList>
    </citation>
    <scope>NUCLEOTIDE SEQUENCE [LARGE SCALE GENOMIC DNA]</scope>
    <source>
        <strain evidence="7">Cfa_2016G</strain>
        <tissue evidence="7">Leaf</tissue>
    </source>
</reference>
<keyword evidence="1" id="KW-0677">Repeat</keyword>
<feature type="repeat" description="ANK" evidence="3">
    <location>
        <begin position="755"/>
        <end position="783"/>
    </location>
</feature>
<dbReference type="SMART" id="SM00248">
    <property type="entry name" value="ANK"/>
    <property type="match status" value="18"/>
</dbReference>
<feature type="repeat" description="ANK" evidence="3">
    <location>
        <begin position="1114"/>
        <end position="1146"/>
    </location>
</feature>
<dbReference type="PROSITE" id="PS50088">
    <property type="entry name" value="ANK_REPEAT"/>
    <property type="match status" value="14"/>
</dbReference>
<dbReference type="Proteomes" id="UP000327013">
    <property type="component" value="Unassembled WGS sequence"/>
</dbReference>
<comment type="caution">
    <text evidence="7">The sequence shown here is derived from an EMBL/GenBank/DDBJ whole genome shotgun (WGS) entry which is preliminary data.</text>
</comment>
<feature type="repeat" description="ANK" evidence="3">
    <location>
        <begin position="1313"/>
        <end position="1345"/>
    </location>
</feature>
<dbReference type="SUPFAM" id="SSF48403">
    <property type="entry name" value="Ankyrin repeat"/>
    <property type="match status" value="2"/>
</dbReference>
<dbReference type="InterPro" id="IPR051165">
    <property type="entry name" value="Multifunctional_ANK_Repeat"/>
</dbReference>
<feature type="region of interest" description="Disordered" evidence="4">
    <location>
        <begin position="1367"/>
        <end position="1403"/>
    </location>
</feature>
<organism evidence="7 8">
    <name type="scientific">Carpinus fangiana</name>
    <dbReference type="NCBI Taxonomy" id="176857"/>
    <lineage>
        <taxon>Eukaryota</taxon>
        <taxon>Viridiplantae</taxon>
        <taxon>Streptophyta</taxon>
        <taxon>Embryophyta</taxon>
        <taxon>Tracheophyta</taxon>
        <taxon>Spermatophyta</taxon>
        <taxon>Magnoliopsida</taxon>
        <taxon>eudicotyledons</taxon>
        <taxon>Gunneridae</taxon>
        <taxon>Pentapetalae</taxon>
        <taxon>rosids</taxon>
        <taxon>fabids</taxon>
        <taxon>Fagales</taxon>
        <taxon>Betulaceae</taxon>
        <taxon>Carpinus</taxon>
    </lineage>
</organism>
<dbReference type="Gene3D" id="1.25.40.20">
    <property type="entry name" value="Ankyrin repeat-containing domain"/>
    <property type="match status" value="4"/>
</dbReference>
<dbReference type="OrthoDB" id="684759at2759"/>
<evidence type="ECO:0000256" key="4">
    <source>
        <dbReference type="SAM" id="MobiDB-lite"/>
    </source>
</evidence>
<dbReference type="InterPro" id="IPR002110">
    <property type="entry name" value="Ankyrin_rpt"/>
</dbReference>
<feature type="compositionally biased region" description="Polar residues" evidence="4">
    <location>
        <begin position="1370"/>
        <end position="1383"/>
    </location>
</feature>
<feature type="repeat" description="ANK" evidence="3">
    <location>
        <begin position="982"/>
        <end position="1014"/>
    </location>
</feature>
<name>A0A5N6L2Q0_9ROSI</name>
<dbReference type="PANTHER" id="PTHR24123:SF33">
    <property type="entry name" value="PROTEIN HOS4"/>
    <property type="match status" value="1"/>
</dbReference>
<feature type="domain" description="Prion-inhibition and propagation HeLo" evidence="5">
    <location>
        <begin position="6"/>
        <end position="170"/>
    </location>
</feature>
<feature type="repeat" description="ANK" evidence="3">
    <location>
        <begin position="1015"/>
        <end position="1047"/>
    </location>
</feature>
<dbReference type="EMBL" id="VIBQ01000072">
    <property type="protein sequence ID" value="KAB8606249.1"/>
    <property type="molecule type" value="Genomic_DNA"/>
</dbReference>
<evidence type="ECO:0000256" key="3">
    <source>
        <dbReference type="PROSITE-ProRule" id="PRU00023"/>
    </source>
</evidence>
<proteinExistence type="predicted"/>
<dbReference type="Pfam" id="PF13637">
    <property type="entry name" value="Ank_4"/>
    <property type="match status" value="1"/>
</dbReference>
<dbReference type="InterPro" id="IPR029498">
    <property type="entry name" value="HeLo_dom"/>
</dbReference>
<keyword evidence="2 3" id="KW-0040">ANK repeat</keyword>
<dbReference type="PROSITE" id="PS50297">
    <property type="entry name" value="ANK_REP_REGION"/>
    <property type="match status" value="11"/>
</dbReference>
<dbReference type="Pfam" id="PF24883">
    <property type="entry name" value="NPHP3_N"/>
    <property type="match status" value="1"/>
</dbReference>
<accession>A0A5N6L2Q0</accession>
<dbReference type="Pfam" id="PF12796">
    <property type="entry name" value="Ank_2"/>
    <property type="match status" value="6"/>
</dbReference>
<dbReference type="InterPro" id="IPR038305">
    <property type="entry name" value="HeLo_sf"/>
</dbReference>
<evidence type="ECO:0000313" key="7">
    <source>
        <dbReference type="EMBL" id="KAB8606249.1"/>
    </source>
</evidence>
<feature type="repeat" description="ANK" evidence="3">
    <location>
        <begin position="949"/>
        <end position="981"/>
    </location>
</feature>
<feature type="repeat" description="ANK" evidence="3">
    <location>
        <begin position="817"/>
        <end position="849"/>
    </location>
</feature>